<comment type="pathway">
    <text evidence="2 6">Protein modification; protein lipoylation via endogenous pathway; protein N(6)-(lipoyl)lysine from octanoyl-[acyl-carrier-protein]: step 1/2.</text>
</comment>
<dbReference type="AlphaFoldDB" id="A0AAV6VPG4"/>
<comment type="function">
    <text evidence="6">Catalyzes the transfer of endogenously produced octanoic acid from octanoyl-acyl-carrier-protein onto the lipoyl domains of lipoate-dependent enzymes. Lipoyl-ACP can also act as a substrate although octanoyl-ACP is likely to be the physiological substrate.</text>
</comment>
<dbReference type="NCBIfam" id="TIGR00214">
    <property type="entry name" value="lipB"/>
    <property type="match status" value="1"/>
</dbReference>
<keyword evidence="4 6" id="KW-0808">Transferase</keyword>
<evidence type="ECO:0000256" key="2">
    <source>
        <dbReference type="ARBA" id="ARBA00004821"/>
    </source>
</evidence>
<keyword evidence="12" id="KW-1185">Reference proteome</keyword>
<dbReference type="GO" id="GO:0009249">
    <property type="term" value="P:protein lipoylation"/>
    <property type="evidence" value="ECO:0007669"/>
    <property type="project" value="InterPro"/>
</dbReference>
<dbReference type="InterPro" id="IPR020605">
    <property type="entry name" value="Octanoyltransferase_CS"/>
</dbReference>
<comment type="similarity">
    <text evidence="3 6">Belongs to the LipB family.</text>
</comment>
<comment type="subcellular location">
    <subcellularLocation>
        <location evidence="1 6">Mitochondrion</location>
    </subcellularLocation>
</comment>
<evidence type="ECO:0000313" key="12">
    <source>
        <dbReference type="Proteomes" id="UP000827092"/>
    </source>
</evidence>
<dbReference type="PROSITE" id="PS51733">
    <property type="entry name" value="BPL_LPL_CATALYTIC"/>
    <property type="match status" value="1"/>
</dbReference>
<gene>
    <name evidence="11" type="ORF">JTE90_001571</name>
</gene>
<evidence type="ECO:0000256" key="6">
    <source>
        <dbReference type="PIRNR" id="PIRNR016262"/>
    </source>
</evidence>
<keyword evidence="5 6" id="KW-0012">Acyltransferase</keyword>
<feature type="binding site" evidence="8">
    <location>
        <begin position="86"/>
        <end position="93"/>
    </location>
    <ligand>
        <name>substrate</name>
    </ligand>
</feature>
<dbReference type="HAMAP" id="MF_00013">
    <property type="entry name" value="LipB"/>
    <property type="match status" value="1"/>
</dbReference>
<dbReference type="Pfam" id="PF21948">
    <property type="entry name" value="LplA-B_cat"/>
    <property type="match status" value="1"/>
</dbReference>
<evidence type="ECO:0000256" key="4">
    <source>
        <dbReference type="ARBA" id="ARBA00022679"/>
    </source>
</evidence>
<dbReference type="InterPro" id="IPR000544">
    <property type="entry name" value="Octanoyltransferase"/>
</dbReference>
<evidence type="ECO:0000259" key="10">
    <source>
        <dbReference type="PROSITE" id="PS51733"/>
    </source>
</evidence>
<dbReference type="InterPro" id="IPR004143">
    <property type="entry name" value="BPL_LPL_catalytic"/>
</dbReference>
<dbReference type="PANTHER" id="PTHR10993:SF7">
    <property type="entry name" value="LIPOYLTRANSFERASE 2, MITOCHONDRIAL-RELATED"/>
    <property type="match status" value="1"/>
</dbReference>
<dbReference type="PANTHER" id="PTHR10993">
    <property type="entry name" value="OCTANOYLTRANSFERASE"/>
    <property type="match status" value="1"/>
</dbReference>
<dbReference type="GO" id="GO:0005739">
    <property type="term" value="C:mitochondrion"/>
    <property type="evidence" value="ECO:0007669"/>
    <property type="project" value="UniProtKB-SubCell"/>
</dbReference>
<feature type="binding site" evidence="8">
    <location>
        <begin position="167"/>
        <end position="169"/>
    </location>
    <ligand>
        <name>substrate</name>
    </ligand>
</feature>
<evidence type="ECO:0000256" key="1">
    <source>
        <dbReference type="ARBA" id="ARBA00004173"/>
    </source>
</evidence>
<dbReference type="EC" id="2.3.1.181" evidence="6"/>
<dbReference type="GO" id="GO:0033819">
    <property type="term" value="F:lipoyl(octanoyl) transferase activity"/>
    <property type="evidence" value="ECO:0007669"/>
    <property type="project" value="UniProtKB-EC"/>
</dbReference>
<dbReference type="FunFam" id="3.30.930.10:FF:000035">
    <property type="entry name" value="Putative lipoyltransferase 2, mitochondrial"/>
    <property type="match status" value="1"/>
</dbReference>
<evidence type="ECO:0000256" key="8">
    <source>
        <dbReference type="PIRSR" id="PIRSR016262-2"/>
    </source>
</evidence>
<accession>A0AAV6VPG4</accession>
<dbReference type="EMBL" id="JAFNEN010000052">
    <property type="protein sequence ID" value="KAG8197641.1"/>
    <property type="molecule type" value="Genomic_DNA"/>
</dbReference>
<name>A0AAV6VPG4_9ARAC</name>
<feature type="site" description="Lowers pKa of active site Cys" evidence="9">
    <location>
        <position position="151"/>
    </location>
</feature>
<evidence type="ECO:0000256" key="3">
    <source>
        <dbReference type="ARBA" id="ARBA00007907"/>
    </source>
</evidence>
<evidence type="ECO:0000256" key="7">
    <source>
        <dbReference type="PIRSR" id="PIRSR016262-1"/>
    </source>
</evidence>
<organism evidence="11 12">
    <name type="scientific">Oedothorax gibbosus</name>
    <dbReference type="NCBI Taxonomy" id="931172"/>
    <lineage>
        <taxon>Eukaryota</taxon>
        <taxon>Metazoa</taxon>
        <taxon>Ecdysozoa</taxon>
        <taxon>Arthropoda</taxon>
        <taxon>Chelicerata</taxon>
        <taxon>Arachnida</taxon>
        <taxon>Araneae</taxon>
        <taxon>Araneomorphae</taxon>
        <taxon>Entelegynae</taxon>
        <taxon>Araneoidea</taxon>
        <taxon>Linyphiidae</taxon>
        <taxon>Erigoninae</taxon>
        <taxon>Oedothorax</taxon>
    </lineage>
</organism>
<feature type="active site" description="Acyl-thioester intermediate" evidence="7">
    <location>
        <position position="185"/>
    </location>
</feature>
<dbReference type="Gene3D" id="3.30.930.10">
    <property type="entry name" value="Bira Bifunctional Protein, Domain 2"/>
    <property type="match status" value="1"/>
</dbReference>
<dbReference type="PROSITE" id="PS01313">
    <property type="entry name" value="LIPB"/>
    <property type="match status" value="1"/>
</dbReference>
<proteinExistence type="inferred from homology"/>
<evidence type="ECO:0000256" key="5">
    <source>
        <dbReference type="ARBA" id="ARBA00023315"/>
    </source>
</evidence>
<sequence length="232" mass="26301">MGSRNLPTVLVQNLGKIGFSNALSRQKTARKAILNKIATKDFETIENSLLIVEHNPVFTVGLRHKEYIKDEEKLKNVGADFVVTDRGGLITFHGPGQLVAYPIIYLGCFSSKKSMRWYVRQLENTLIDVCFQFGLEAKTTRDVGVWIDDRKIAAIGIHGSRYVTTHGIAINCNVDLDWFSHIVPCGIEGKEVTSFSRELLREVTIEETLPKFLDSFQKHFPCQYKFIDAIYS</sequence>
<dbReference type="SUPFAM" id="SSF55681">
    <property type="entry name" value="Class II aaRS and biotin synthetases"/>
    <property type="match status" value="1"/>
</dbReference>
<dbReference type="PIRSF" id="PIRSF016262">
    <property type="entry name" value="LPLase"/>
    <property type="match status" value="1"/>
</dbReference>
<dbReference type="InterPro" id="IPR045864">
    <property type="entry name" value="aa-tRNA-synth_II/BPL/LPL"/>
</dbReference>
<keyword evidence="6" id="KW-0496">Mitochondrion</keyword>
<protein>
    <recommendedName>
        <fullName evidence="6">Octanoyl-[acyl-carrier-protein]:protein N-octanoyltransferase LIPT2, mitochondrial</fullName>
        <ecNumber evidence="6">2.3.1.181</ecNumber>
    </recommendedName>
</protein>
<feature type="binding site" evidence="8">
    <location>
        <begin position="154"/>
        <end position="156"/>
    </location>
    <ligand>
        <name>substrate</name>
    </ligand>
</feature>
<evidence type="ECO:0000313" key="11">
    <source>
        <dbReference type="EMBL" id="KAG8197641.1"/>
    </source>
</evidence>
<dbReference type="Proteomes" id="UP000827092">
    <property type="component" value="Unassembled WGS sequence"/>
</dbReference>
<dbReference type="CDD" id="cd16444">
    <property type="entry name" value="LipB"/>
    <property type="match status" value="1"/>
</dbReference>
<reference evidence="11 12" key="1">
    <citation type="journal article" date="2022" name="Nat. Ecol. Evol.">
        <title>A masculinizing supergene underlies an exaggerated male reproductive morph in a spider.</title>
        <authorList>
            <person name="Hendrickx F."/>
            <person name="De Corte Z."/>
            <person name="Sonet G."/>
            <person name="Van Belleghem S.M."/>
            <person name="Kostlbacher S."/>
            <person name="Vangestel C."/>
        </authorList>
    </citation>
    <scope>NUCLEOTIDE SEQUENCE [LARGE SCALE GENOMIC DNA]</scope>
    <source>
        <strain evidence="11">W744_W776</strain>
    </source>
</reference>
<dbReference type="NCBIfam" id="NF010925">
    <property type="entry name" value="PRK14345.1"/>
    <property type="match status" value="1"/>
</dbReference>
<feature type="domain" description="BPL/LPL catalytic" evidence="10">
    <location>
        <begin position="43"/>
        <end position="224"/>
    </location>
</feature>
<evidence type="ECO:0000256" key="9">
    <source>
        <dbReference type="PIRSR" id="PIRSR016262-3"/>
    </source>
</evidence>
<comment type="catalytic activity">
    <reaction evidence="6">
        <text>octanoyl-[ACP] + L-lysyl-[protein] = N(6)-octanoyl-L-lysyl-[protein] + holo-[ACP] + H(+)</text>
        <dbReference type="Rhea" id="RHEA:17665"/>
        <dbReference type="Rhea" id="RHEA-COMP:9636"/>
        <dbReference type="Rhea" id="RHEA-COMP:9685"/>
        <dbReference type="Rhea" id="RHEA-COMP:9752"/>
        <dbReference type="Rhea" id="RHEA-COMP:9928"/>
        <dbReference type="ChEBI" id="CHEBI:15378"/>
        <dbReference type="ChEBI" id="CHEBI:29969"/>
        <dbReference type="ChEBI" id="CHEBI:64479"/>
        <dbReference type="ChEBI" id="CHEBI:78463"/>
        <dbReference type="ChEBI" id="CHEBI:78809"/>
        <dbReference type="EC" id="2.3.1.181"/>
    </reaction>
</comment>
<comment type="caution">
    <text evidence="11">The sequence shown here is derived from an EMBL/GenBank/DDBJ whole genome shotgun (WGS) entry which is preliminary data.</text>
</comment>